<gene>
    <name evidence="3" type="ORF">BHYA_0082g00490</name>
</gene>
<feature type="compositionally biased region" description="Basic and acidic residues" evidence="1">
    <location>
        <begin position="456"/>
        <end position="486"/>
    </location>
</feature>
<feature type="region of interest" description="Disordered" evidence="1">
    <location>
        <begin position="456"/>
        <end position="511"/>
    </location>
</feature>
<dbReference type="AlphaFoldDB" id="A0A4Z1GMI0"/>
<accession>A0A4Z1GMI0</accession>
<reference evidence="3 4" key="1">
    <citation type="submission" date="2017-12" db="EMBL/GenBank/DDBJ databases">
        <title>Comparative genomics of Botrytis spp.</title>
        <authorList>
            <person name="Valero-Jimenez C.A."/>
            <person name="Tapia P."/>
            <person name="Veloso J."/>
            <person name="Silva-Moreno E."/>
            <person name="Staats M."/>
            <person name="Valdes J.H."/>
            <person name="Van Kan J.A.L."/>
        </authorList>
    </citation>
    <scope>NUCLEOTIDE SEQUENCE [LARGE SCALE GENOMIC DNA]</scope>
    <source>
        <strain evidence="3 4">Bh0001</strain>
    </source>
</reference>
<protein>
    <submittedName>
        <fullName evidence="3">Uncharacterized protein</fullName>
    </submittedName>
</protein>
<sequence length="511" mass="59619">MDKFLFDQHLQDCTIVQEKTTCFETFLYADPEYRTTVTEETILEVEEFDDFLDQKYDENSFTNVTSLQGNAVHPNTFEPKFLSLPDGFHKKIVHAMRLPYSWIETLSAVGPFYWSGYEYIGNDHYLQIIYRKSDVKKPSDTWNWELVLSHSLKTGITNAFFKGTSRADVTRCITCLRQCVGEIDHPLFLPALVLSCDIDFGEDKIHRDNRKRARILEKQVVDASHTYADPDFTKGNRVNLLHINSELVDCHTNILWMRPEGCATIVQKMNQTLTDFRTLWPDERKKRLTKIQTAMEGRLDLLQSKLQGMSTHREVTISILKLIGNVLENLVSLDTHRRQFGKYERQRTGRIMKIEEHELKAKERKQKRELEVMLETRKQTTMSLLGILFLPGTFFAAIFSTTFFNFQHGVSAGLVSKKFYIYWAATIPTTVMLLGMWLLWQRRTKELLEKREKEFQDLEAQSKKARDDKHREEIDSWRTVAPKEDSITSDEPAFEDQKKNSPVQSLGKDNT</sequence>
<keyword evidence="2" id="KW-0812">Transmembrane</keyword>
<keyword evidence="2" id="KW-0472">Membrane</keyword>
<evidence type="ECO:0000256" key="1">
    <source>
        <dbReference type="SAM" id="MobiDB-lite"/>
    </source>
</evidence>
<comment type="caution">
    <text evidence="3">The sequence shown here is derived from an EMBL/GenBank/DDBJ whole genome shotgun (WGS) entry which is preliminary data.</text>
</comment>
<dbReference type="Proteomes" id="UP000297814">
    <property type="component" value="Unassembled WGS sequence"/>
</dbReference>
<organism evidence="3 4">
    <name type="scientific">Botrytis hyacinthi</name>
    <dbReference type="NCBI Taxonomy" id="278943"/>
    <lineage>
        <taxon>Eukaryota</taxon>
        <taxon>Fungi</taxon>
        <taxon>Dikarya</taxon>
        <taxon>Ascomycota</taxon>
        <taxon>Pezizomycotina</taxon>
        <taxon>Leotiomycetes</taxon>
        <taxon>Helotiales</taxon>
        <taxon>Sclerotiniaceae</taxon>
        <taxon>Botrytis</taxon>
    </lineage>
</organism>
<name>A0A4Z1GMI0_9HELO</name>
<feature type="transmembrane region" description="Helical" evidence="2">
    <location>
        <begin position="383"/>
        <end position="407"/>
    </location>
</feature>
<keyword evidence="2" id="KW-1133">Transmembrane helix</keyword>
<evidence type="ECO:0000313" key="3">
    <source>
        <dbReference type="EMBL" id="TGO38106.1"/>
    </source>
</evidence>
<keyword evidence="4" id="KW-1185">Reference proteome</keyword>
<dbReference type="Gene3D" id="1.20.58.340">
    <property type="entry name" value="Magnesium transport protein CorA, transmembrane region"/>
    <property type="match status" value="1"/>
</dbReference>
<dbReference type="EMBL" id="PQXK01000082">
    <property type="protein sequence ID" value="TGO38106.1"/>
    <property type="molecule type" value="Genomic_DNA"/>
</dbReference>
<evidence type="ECO:0000256" key="2">
    <source>
        <dbReference type="SAM" id="Phobius"/>
    </source>
</evidence>
<proteinExistence type="predicted"/>
<evidence type="ECO:0000313" key="4">
    <source>
        <dbReference type="Proteomes" id="UP000297814"/>
    </source>
</evidence>
<feature type="compositionally biased region" description="Polar residues" evidence="1">
    <location>
        <begin position="500"/>
        <end position="511"/>
    </location>
</feature>
<feature type="transmembrane region" description="Helical" evidence="2">
    <location>
        <begin position="419"/>
        <end position="440"/>
    </location>
</feature>